<comment type="caution">
    <text evidence="1">The sequence shown here is derived from an EMBL/GenBank/DDBJ whole genome shotgun (WGS) entry which is preliminary data.</text>
</comment>
<dbReference type="Proteomes" id="UP000183567">
    <property type="component" value="Unassembled WGS sequence"/>
</dbReference>
<name>A0A1J8QI49_9AGAM</name>
<reference evidence="1 2" key="1">
    <citation type="submission" date="2016-03" db="EMBL/GenBank/DDBJ databases">
        <title>Comparative genomics of the ectomycorrhizal sister species Rhizopogon vinicolor and Rhizopogon vesiculosus (Basidiomycota: Boletales) reveals a divergence of the mating type B locus.</title>
        <authorList>
            <person name="Mujic A.B."/>
            <person name="Kuo A."/>
            <person name="Tritt A."/>
            <person name="Lipzen A."/>
            <person name="Chen C."/>
            <person name="Johnson J."/>
            <person name="Sharma A."/>
            <person name="Barry K."/>
            <person name="Grigoriev I.V."/>
            <person name="Spatafora J.W."/>
        </authorList>
    </citation>
    <scope>NUCLEOTIDE SEQUENCE [LARGE SCALE GENOMIC DNA]</scope>
    <source>
        <strain evidence="1 2">AM-OR11-056</strain>
    </source>
</reference>
<dbReference type="EMBL" id="LVVM01000505">
    <property type="protein sequence ID" value="OJA20589.1"/>
    <property type="molecule type" value="Genomic_DNA"/>
</dbReference>
<organism evidence="1 2">
    <name type="scientific">Rhizopogon vesiculosus</name>
    <dbReference type="NCBI Taxonomy" id="180088"/>
    <lineage>
        <taxon>Eukaryota</taxon>
        <taxon>Fungi</taxon>
        <taxon>Dikarya</taxon>
        <taxon>Basidiomycota</taxon>
        <taxon>Agaricomycotina</taxon>
        <taxon>Agaricomycetes</taxon>
        <taxon>Agaricomycetidae</taxon>
        <taxon>Boletales</taxon>
        <taxon>Suillineae</taxon>
        <taxon>Rhizopogonaceae</taxon>
        <taxon>Rhizopogon</taxon>
    </lineage>
</organism>
<dbReference type="OrthoDB" id="2682015at2759"/>
<keyword evidence="2" id="KW-1185">Reference proteome</keyword>
<sequence length="153" mass="17646">MSTDSADELSLLSRTICSFKWLKHLQCPSLDSAALNYISSLPTLMTVAIYNWRHKVQLDWDNLNVAPFVNVTTLRFRVHSAADVIKLIQHSEFPSLKEFMFCVDVLPWVEAEQLFRALSQCRACETFERNVISSHYPEEESEDDDEDHSFDGD</sequence>
<proteinExistence type="predicted"/>
<accession>A0A1J8QI49</accession>
<evidence type="ECO:0000313" key="1">
    <source>
        <dbReference type="EMBL" id="OJA20589.1"/>
    </source>
</evidence>
<dbReference type="AlphaFoldDB" id="A0A1J8QI49"/>
<protein>
    <recommendedName>
        <fullName evidence="3">F-box domain-containing protein</fullName>
    </recommendedName>
</protein>
<evidence type="ECO:0008006" key="3">
    <source>
        <dbReference type="Google" id="ProtNLM"/>
    </source>
</evidence>
<gene>
    <name evidence="1" type="ORF">AZE42_05378</name>
</gene>
<evidence type="ECO:0000313" key="2">
    <source>
        <dbReference type="Proteomes" id="UP000183567"/>
    </source>
</evidence>